<evidence type="ECO:0000259" key="4">
    <source>
        <dbReference type="PROSITE" id="PS50206"/>
    </source>
</evidence>
<keyword evidence="1" id="KW-0808">Transferase</keyword>
<dbReference type="InterPro" id="IPR036873">
    <property type="entry name" value="Rhodanese-like_dom_sf"/>
</dbReference>
<evidence type="ECO:0000313" key="6">
    <source>
        <dbReference type="Proteomes" id="UP000054010"/>
    </source>
</evidence>
<protein>
    <submittedName>
        <fullName evidence="5">UBA/THIF-type NAD/FAD binding protein</fullName>
    </submittedName>
</protein>
<dbReference type="Gene3D" id="3.40.50.720">
    <property type="entry name" value="NAD(P)-binding Rossmann-like Domain"/>
    <property type="match status" value="1"/>
</dbReference>
<dbReference type="CDD" id="cd00757">
    <property type="entry name" value="ThiF_MoeB_HesA_family"/>
    <property type="match status" value="1"/>
</dbReference>
<dbReference type="InterPro" id="IPR000594">
    <property type="entry name" value="ThiF_NAD_FAD-bd"/>
</dbReference>
<dbReference type="PANTHER" id="PTHR10953">
    <property type="entry name" value="UBIQUITIN-ACTIVATING ENZYME E1"/>
    <property type="match status" value="1"/>
</dbReference>
<dbReference type="SUPFAM" id="SSF69572">
    <property type="entry name" value="Activating enzymes of the ubiquitin-like proteins"/>
    <property type="match status" value="1"/>
</dbReference>
<dbReference type="GO" id="GO:0005524">
    <property type="term" value="F:ATP binding"/>
    <property type="evidence" value="ECO:0007669"/>
    <property type="project" value="UniProtKB-KW"/>
</dbReference>
<keyword evidence="6" id="KW-1185">Reference proteome</keyword>
<dbReference type="InterPro" id="IPR045886">
    <property type="entry name" value="ThiF/MoeB/HesA"/>
</dbReference>
<dbReference type="Gene3D" id="3.40.250.10">
    <property type="entry name" value="Rhodanese-like domain"/>
    <property type="match status" value="1"/>
</dbReference>
<sequence length="384" mass="41567">MSTSSLSRDEISRYARHLVLPEVGMEGQHRLKQARVALVGLGGLGSPLALYLAAAGVGHLGLIDHDTVDLTNLQRQVLYTTAEIGEAKASAAQRRLADLNPQVEVTSHPLRLSAANALDLLRPYDIIVDASDNFPTRYLVNDAAVLLGKPNVYASIFRFEGQVTVFAPPQGPCYRCLYPTPPPAGLVPGCTEGGVLGVLPAVLGSLQATETIKLIAQIGAPLIGRLLLYDALSMRFSELRLRRNPACPVCGTKPSILTLSDEATMCPSMLPMTSQLTTDDEITPQELAAQLEQVSRPFLLDVRNPYEVAIATIPGTSLVIPVSQLPARLNELDPNQEIVVYCRSGVRSERAVELLRHAGFRRVKNLVGGVLRWADEVDPSLPKY</sequence>
<dbReference type="GO" id="GO:0016779">
    <property type="term" value="F:nucleotidyltransferase activity"/>
    <property type="evidence" value="ECO:0007669"/>
    <property type="project" value="TreeGrafter"/>
</dbReference>
<evidence type="ECO:0000256" key="1">
    <source>
        <dbReference type="ARBA" id="ARBA00022679"/>
    </source>
</evidence>
<dbReference type="InterPro" id="IPR035985">
    <property type="entry name" value="Ubiquitin-activating_enz"/>
</dbReference>
<dbReference type="HOGENOM" id="CLU_013325_1_2_0"/>
<dbReference type="GO" id="GO:0008146">
    <property type="term" value="F:sulfotransferase activity"/>
    <property type="evidence" value="ECO:0007669"/>
    <property type="project" value="TreeGrafter"/>
</dbReference>
<dbReference type="FunFam" id="3.40.50.720:FF:000033">
    <property type="entry name" value="Adenylyltransferase and sulfurtransferase MOCS3"/>
    <property type="match status" value="1"/>
</dbReference>
<gene>
    <name evidence="5" type="ORF">OSCT_2074</name>
</gene>
<dbReference type="PROSITE" id="PS50206">
    <property type="entry name" value="RHODANESE_3"/>
    <property type="match status" value="1"/>
</dbReference>
<comment type="caution">
    <text evidence="5">The sequence shown here is derived from an EMBL/GenBank/DDBJ whole genome shotgun (WGS) entry which is preliminary data.</text>
</comment>
<dbReference type="GO" id="GO:0005829">
    <property type="term" value="C:cytosol"/>
    <property type="evidence" value="ECO:0007669"/>
    <property type="project" value="TreeGrafter"/>
</dbReference>
<dbReference type="eggNOG" id="COG0607">
    <property type="taxonomic scope" value="Bacteria"/>
</dbReference>
<organism evidence="5 6">
    <name type="scientific">Oscillochloris trichoides DG-6</name>
    <dbReference type="NCBI Taxonomy" id="765420"/>
    <lineage>
        <taxon>Bacteria</taxon>
        <taxon>Bacillati</taxon>
        <taxon>Chloroflexota</taxon>
        <taxon>Chloroflexia</taxon>
        <taxon>Chloroflexales</taxon>
        <taxon>Chloroflexineae</taxon>
        <taxon>Oscillochloridaceae</taxon>
        <taxon>Oscillochloris</taxon>
    </lineage>
</organism>
<dbReference type="NCBIfam" id="NF004281">
    <property type="entry name" value="PRK05690.1"/>
    <property type="match status" value="1"/>
</dbReference>
<feature type="domain" description="Rhodanese" evidence="4">
    <location>
        <begin position="293"/>
        <end position="382"/>
    </location>
</feature>
<accession>E1IFH3</accession>
<dbReference type="STRING" id="765420.OSCT_2074"/>
<dbReference type="SMART" id="SM00450">
    <property type="entry name" value="RHOD"/>
    <property type="match status" value="1"/>
</dbReference>
<dbReference type="InterPro" id="IPR001763">
    <property type="entry name" value="Rhodanese-like_dom"/>
</dbReference>
<dbReference type="PANTHER" id="PTHR10953:SF102">
    <property type="entry name" value="ADENYLYLTRANSFERASE AND SULFURTRANSFERASE MOCS3"/>
    <property type="match status" value="1"/>
</dbReference>
<dbReference type="EMBL" id="ADVR01000091">
    <property type="protein sequence ID" value="EFO80083.1"/>
    <property type="molecule type" value="Genomic_DNA"/>
</dbReference>
<dbReference type="GO" id="GO:0004792">
    <property type="term" value="F:thiosulfate-cyanide sulfurtransferase activity"/>
    <property type="evidence" value="ECO:0007669"/>
    <property type="project" value="TreeGrafter"/>
</dbReference>
<evidence type="ECO:0000313" key="5">
    <source>
        <dbReference type="EMBL" id="EFO80083.1"/>
    </source>
</evidence>
<dbReference type="Proteomes" id="UP000054010">
    <property type="component" value="Unassembled WGS sequence"/>
</dbReference>
<evidence type="ECO:0000256" key="2">
    <source>
        <dbReference type="ARBA" id="ARBA00022741"/>
    </source>
</evidence>
<keyword evidence="2" id="KW-0547">Nucleotide-binding</keyword>
<keyword evidence="3" id="KW-0067">ATP-binding</keyword>
<name>E1IFH3_9CHLR</name>
<proteinExistence type="predicted"/>
<evidence type="ECO:0000256" key="3">
    <source>
        <dbReference type="ARBA" id="ARBA00022840"/>
    </source>
</evidence>
<dbReference type="eggNOG" id="COG0476">
    <property type="taxonomic scope" value="Bacteria"/>
</dbReference>
<dbReference type="GO" id="GO:0008641">
    <property type="term" value="F:ubiquitin-like modifier activating enzyme activity"/>
    <property type="evidence" value="ECO:0007669"/>
    <property type="project" value="InterPro"/>
</dbReference>
<dbReference type="Pfam" id="PF00581">
    <property type="entry name" value="Rhodanese"/>
    <property type="match status" value="1"/>
</dbReference>
<dbReference type="Pfam" id="PF00899">
    <property type="entry name" value="ThiF"/>
    <property type="match status" value="1"/>
</dbReference>
<reference evidence="5 6" key="1">
    <citation type="journal article" date="2011" name="J. Bacteriol.">
        <title>Draft genome sequence of the anoxygenic filamentous phototrophic bacterium Oscillochloris trichoides subsp. DG-6.</title>
        <authorList>
            <person name="Kuznetsov B.B."/>
            <person name="Ivanovsky R.N."/>
            <person name="Keppen O.I."/>
            <person name="Sukhacheva M.V."/>
            <person name="Bumazhkin B.K."/>
            <person name="Patutina E.O."/>
            <person name="Beletsky A.V."/>
            <person name="Mardanov A.V."/>
            <person name="Baslerov R.V."/>
            <person name="Panteleeva A.N."/>
            <person name="Kolganova T.V."/>
            <person name="Ravin N.V."/>
            <person name="Skryabin K.G."/>
        </authorList>
    </citation>
    <scope>NUCLEOTIDE SEQUENCE [LARGE SCALE GENOMIC DNA]</scope>
    <source>
        <strain evidence="5 6">DG-6</strain>
    </source>
</reference>
<dbReference type="OrthoDB" id="9800872at2"/>
<dbReference type="AlphaFoldDB" id="E1IFH3"/>